<gene>
    <name evidence="1" type="ORF">NG42_17615</name>
    <name evidence="2" type="ORF">NG43_20715</name>
</gene>
<name>A0A0L7SYL2_9GAMM</name>
<dbReference type="EMBL" id="JRXF01000051">
    <property type="protein sequence ID" value="KOC88142.1"/>
    <property type="molecule type" value="Genomic_DNA"/>
</dbReference>
<dbReference type="InterPro" id="IPR010351">
    <property type="entry name" value="DUF943"/>
</dbReference>
<evidence type="ECO:0000313" key="2">
    <source>
        <dbReference type="EMBL" id="KOC88142.1"/>
    </source>
</evidence>
<keyword evidence="4" id="KW-1185">Reference proteome</keyword>
<dbReference type="STRING" id="1560201.NG42_17615"/>
<dbReference type="Proteomes" id="UP000036851">
    <property type="component" value="Unassembled WGS sequence"/>
</dbReference>
<dbReference type="Proteomes" id="UP000037088">
    <property type="component" value="Unassembled WGS sequence"/>
</dbReference>
<dbReference type="RefSeq" id="WP_052901539.1">
    <property type="nucleotide sequence ID" value="NZ_JRXE01000028.1"/>
</dbReference>
<proteinExistence type="predicted"/>
<evidence type="ECO:0000313" key="3">
    <source>
        <dbReference type="Proteomes" id="UP000036851"/>
    </source>
</evidence>
<dbReference type="EMBL" id="JRXE01000028">
    <property type="protein sequence ID" value="KOC88046.1"/>
    <property type="molecule type" value="Genomic_DNA"/>
</dbReference>
<sequence length="168" mass="19792">MKSNYLKIALILLLLPLIYFIWLLAQPVQIIAVHTNSHWTEVLVKNFPLTSRGKVDWWESNKTRLKEKYGMPETDNDGRYSITFWDFGNGYEIEQPDKSTFFPSKDTDHLFCFEDMKVKARCIRKENILMNINTTSENLIRFDANGDVYYQDKNGKISEGERFSYTVK</sequence>
<reference evidence="3 4" key="1">
    <citation type="journal article" date="2015" name="Int. J. Syst. Evol. Microbiol.">
        <title>Erwinia iniecta sp. nov., isolated from Russian wheat aphids (Diuraphis noxia).</title>
        <authorList>
            <person name="Campillo T."/>
            <person name="Luna E."/>
            <person name="Portier P."/>
            <person name="Fischer-Le Saux M."/>
            <person name="Lapitan N."/>
            <person name="Tisserat N.A."/>
            <person name="Leach J.E."/>
        </authorList>
    </citation>
    <scope>NUCLEOTIDE SEQUENCE [LARGE SCALE GENOMIC DNA]</scope>
    <source>
        <strain evidence="1 4">B120</strain>
        <strain evidence="2 3">B149</strain>
    </source>
</reference>
<accession>A0A0L7SYL2</accession>
<evidence type="ECO:0000313" key="1">
    <source>
        <dbReference type="EMBL" id="KOC88046.1"/>
    </source>
</evidence>
<comment type="caution">
    <text evidence="1">The sequence shown here is derived from an EMBL/GenBank/DDBJ whole genome shotgun (WGS) entry which is preliminary data.</text>
</comment>
<organism evidence="1 4">
    <name type="scientific">Winslowiella iniecta</name>
    <dbReference type="NCBI Taxonomy" id="1560201"/>
    <lineage>
        <taxon>Bacteria</taxon>
        <taxon>Pseudomonadati</taxon>
        <taxon>Pseudomonadota</taxon>
        <taxon>Gammaproteobacteria</taxon>
        <taxon>Enterobacterales</taxon>
        <taxon>Erwiniaceae</taxon>
        <taxon>Winslowiella</taxon>
    </lineage>
</organism>
<dbReference type="OrthoDB" id="6522834at2"/>
<dbReference type="Pfam" id="PF06092">
    <property type="entry name" value="DUF943"/>
    <property type="match status" value="1"/>
</dbReference>
<protein>
    <submittedName>
        <fullName evidence="1">Uncharacterized protein</fullName>
    </submittedName>
</protein>
<evidence type="ECO:0000313" key="4">
    <source>
        <dbReference type="Proteomes" id="UP000037088"/>
    </source>
</evidence>
<dbReference type="PATRIC" id="fig|1560201.3.peg.3728"/>
<dbReference type="AlphaFoldDB" id="A0A0L7SYL2"/>